<keyword evidence="3 6" id="KW-0547">Nucleotide-binding</keyword>
<dbReference type="InterPro" id="IPR027640">
    <property type="entry name" value="Kinesin-like_fam"/>
</dbReference>
<evidence type="ECO:0000256" key="3">
    <source>
        <dbReference type="ARBA" id="ARBA00022741"/>
    </source>
</evidence>
<dbReference type="Proteomes" id="UP000308768">
    <property type="component" value="Unassembled WGS sequence"/>
</dbReference>
<feature type="region of interest" description="Disordered" evidence="8">
    <location>
        <begin position="1591"/>
        <end position="1661"/>
    </location>
</feature>
<dbReference type="Gene3D" id="3.40.850.10">
    <property type="entry name" value="Kinesin motor domain"/>
    <property type="match status" value="1"/>
</dbReference>
<feature type="compositionally biased region" description="Pro residues" evidence="8">
    <location>
        <begin position="1629"/>
        <end position="1642"/>
    </location>
</feature>
<feature type="domain" description="Kinesin motor" evidence="9">
    <location>
        <begin position="51"/>
        <end position="441"/>
    </location>
</feature>
<feature type="compositionally biased region" description="Basic and acidic residues" evidence="8">
    <location>
        <begin position="754"/>
        <end position="770"/>
    </location>
</feature>
<dbReference type="GO" id="GO:0008017">
    <property type="term" value="F:microtubule binding"/>
    <property type="evidence" value="ECO:0007669"/>
    <property type="project" value="InterPro"/>
</dbReference>
<keyword evidence="4 6" id="KW-0067">ATP-binding</keyword>
<dbReference type="GO" id="GO:0003777">
    <property type="term" value="F:microtubule motor activity"/>
    <property type="evidence" value="ECO:0007669"/>
    <property type="project" value="InterPro"/>
</dbReference>
<protein>
    <recommendedName>
        <fullName evidence="9">Kinesin motor domain-containing protein</fullName>
    </recommendedName>
</protein>
<evidence type="ECO:0000256" key="7">
    <source>
        <dbReference type="SAM" id="Coils"/>
    </source>
</evidence>
<dbReference type="GO" id="GO:0007052">
    <property type="term" value="P:mitotic spindle organization"/>
    <property type="evidence" value="ECO:0007669"/>
    <property type="project" value="TreeGrafter"/>
</dbReference>
<feature type="coiled-coil region" evidence="7">
    <location>
        <begin position="1066"/>
        <end position="1100"/>
    </location>
</feature>
<feature type="compositionally biased region" description="Low complexity" evidence="8">
    <location>
        <begin position="903"/>
        <end position="920"/>
    </location>
</feature>
<dbReference type="GO" id="GO:0005524">
    <property type="term" value="F:ATP binding"/>
    <property type="evidence" value="ECO:0007669"/>
    <property type="project" value="UniProtKB-UniRule"/>
</dbReference>
<comment type="subcellular location">
    <subcellularLocation>
        <location evidence="1">Cytoplasm</location>
    </subcellularLocation>
</comment>
<feature type="compositionally biased region" description="Polar residues" evidence="8">
    <location>
        <begin position="801"/>
        <end position="818"/>
    </location>
</feature>
<dbReference type="PRINTS" id="PR00380">
    <property type="entry name" value="KINESINHEAVY"/>
</dbReference>
<feature type="region of interest" description="Disordered" evidence="8">
    <location>
        <begin position="739"/>
        <end position="818"/>
    </location>
</feature>
<dbReference type="PANTHER" id="PTHR47969">
    <property type="entry name" value="CHROMOSOME-ASSOCIATED KINESIN KIF4A-RELATED"/>
    <property type="match status" value="1"/>
</dbReference>
<evidence type="ECO:0000259" key="9">
    <source>
        <dbReference type="PROSITE" id="PS50067"/>
    </source>
</evidence>
<name>A0A4U0XLB6_9PEZI</name>
<dbReference type="PROSITE" id="PS00411">
    <property type="entry name" value="KINESIN_MOTOR_1"/>
    <property type="match status" value="1"/>
</dbReference>
<evidence type="ECO:0000256" key="1">
    <source>
        <dbReference type="ARBA" id="ARBA00004496"/>
    </source>
</evidence>
<feature type="coiled-coil region" evidence="7">
    <location>
        <begin position="557"/>
        <end position="584"/>
    </location>
</feature>
<dbReference type="InterPro" id="IPR036961">
    <property type="entry name" value="Kinesin_motor_dom_sf"/>
</dbReference>
<dbReference type="PROSITE" id="PS50067">
    <property type="entry name" value="KINESIN_MOTOR_2"/>
    <property type="match status" value="1"/>
</dbReference>
<dbReference type="GO" id="GO:0051231">
    <property type="term" value="P:spindle elongation"/>
    <property type="evidence" value="ECO:0007669"/>
    <property type="project" value="TreeGrafter"/>
</dbReference>
<feature type="coiled-coil region" evidence="7">
    <location>
        <begin position="1225"/>
        <end position="1434"/>
    </location>
</feature>
<dbReference type="Gene3D" id="1.10.287.1490">
    <property type="match status" value="1"/>
</dbReference>
<keyword evidence="2" id="KW-0963">Cytoplasm</keyword>
<evidence type="ECO:0000313" key="10">
    <source>
        <dbReference type="EMBL" id="TKA78064.1"/>
    </source>
</evidence>
<feature type="region of interest" description="Disordered" evidence="8">
    <location>
        <begin position="24"/>
        <end position="46"/>
    </location>
</feature>
<accession>A0A4U0XLB6</accession>
<evidence type="ECO:0000256" key="8">
    <source>
        <dbReference type="SAM" id="MobiDB-lite"/>
    </source>
</evidence>
<dbReference type="PANTHER" id="PTHR47969:SF15">
    <property type="entry name" value="CHROMOSOME-ASSOCIATED KINESIN KIF4A-RELATED"/>
    <property type="match status" value="1"/>
</dbReference>
<feature type="compositionally biased region" description="Polar residues" evidence="8">
    <location>
        <begin position="921"/>
        <end position="938"/>
    </location>
</feature>
<feature type="coiled-coil region" evidence="7">
    <location>
        <begin position="1720"/>
        <end position="1771"/>
    </location>
</feature>
<reference evidence="10 11" key="1">
    <citation type="submission" date="2017-03" db="EMBL/GenBank/DDBJ databases">
        <title>Genomes of endolithic fungi from Antarctica.</title>
        <authorList>
            <person name="Coleine C."/>
            <person name="Masonjones S."/>
            <person name="Stajich J.E."/>
        </authorList>
    </citation>
    <scope>NUCLEOTIDE SEQUENCE [LARGE SCALE GENOMIC DNA]</scope>
    <source>
        <strain evidence="10 11">CCFEE 5187</strain>
    </source>
</reference>
<dbReference type="GO" id="GO:0005875">
    <property type="term" value="C:microtubule associated complex"/>
    <property type="evidence" value="ECO:0007669"/>
    <property type="project" value="TreeGrafter"/>
</dbReference>
<organism evidence="10 11">
    <name type="scientific">Cryomyces minteri</name>
    <dbReference type="NCBI Taxonomy" id="331657"/>
    <lineage>
        <taxon>Eukaryota</taxon>
        <taxon>Fungi</taxon>
        <taxon>Dikarya</taxon>
        <taxon>Ascomycota</taxon>
        <taxon>Pezizomycotina</taxon>
        <taxon>Dothideomycetes</taxon>
        <taxon>Dothideomycetes incertae sedis</taxon>
        <taxon>Cryomyces</taxon>
    </lineage>
</organism>
<feature type="coiled-coil region" evidence="7">
    <location>
        <begin position="641"/>
        <end position="696"/>
    </location>
</feature>
<dbReference type="SMART" id="SM00129">
    <property type="entry name" value="KISc"/>
    <property type="match status" value="1"/>
</dbReference>
<keyword evidence="5 7" id="KW-0175">Coiled coil</keyword>
<evidence type="ECO:0000256" key="4">
    <source>
        <dbReference type="ARBA" id="ARBA00022840"/>
    </source>
</evidence>
<feature type="region of interest" description="Disordered" evidence="8">
    <location>
        <begin position="475"/>
        <end position="496"/>
    </location>
</feature>
<dbReference type="InterPro" id="IPR001752">
    <property type="entry name" value="Kinesin_motor_dom"/>
</dbReference>
<keyword evidence="6" id="KW-0505">Motor protein</keyword>
<feature type="coiled-coil region" evidence="7">
    <location>
        <begin position="1459"/>
        <end position="1500"/>
    </location>
</feature>
<dbReference type="Pfam" id="PF00225">
    <property type="entry name" value="Kinesin"/>
    <property type="match status" value="1"/>
</dbReference>
<sequence length="1790" mass="198953">MTASPPGSPAGGVKRPVSAMMRSYRSSSRVDFGGRPGVGSRISDEDGGKTAVKVAVRVRPPPKATDLGSDLIPQRFRGSTCQVTSPTTLTIESTQGKKLFVFDQVFGEEVEQEGVWEYLSESVSSFVQGYNVSILAYGQSGAGKSYTMGTTGPAEQSDPRLMGVIPRAAAALFEKLSDGTGGRASGIRTPSRYSMQGLPTMKSLEKLAAEKSWQMKATYLEIYNEQLRDLLVPDSVPQAERSQVSIREDAKGRILLTGLTQVDINSTDDLLSALNFGSSIRQTDSTAVNDKSSRSHAVFSLNLVQKKSKVARPTTAEEKRFSVPVEAMLGSESWITVDSKLHFVDLAGSERLKTTHAQGERAKEGISINAGLASLGKVISQLSSRQAGSHVSYRDSRLTRLLQDSLGGNAITYMVACINPAEFHLSETLNTVQYAQRARAIQSKPLIQQVTNDSDKQAIIDRLRAEVAFLRDQSRLSERTRSNAPQERSERQYEREKELQNQLLDVQENYTALVQRHAKLLSEITKAWDNESEETPMLKDAIGHSALERLKRSNSFAEAVEQVVQEYETTIQSLEASLSNTRSSLSTTESNLLEKETKIVYMETITQQLQARIQKATDREASNENYLRDLEIRVDGATTGEEKSTAMIQELRKELSRARENDSSCEDYISTLEERLADAEQDQELMQREIDRLAHVVERQRSVGKLDNLLYELDHTRQGHSRQGSESLVNGHLKTNHDLFHDRNTSTASTAFSNKHEYVDRMSDEGKHTSMVDSDTTESEPALPENVTSSPRQLSEKPTRAQRSLMGTSDSAPSSAQTQFVADKLETMTQEIFDLRVEHESTVNDYDELSRKYQIALNTLAEFQDATGDGRHRLVQRPISPSSSRSISFLGEAGVNSQEEGQLSSSRTLSSELSLVGESSDTPSLSRDTSDLETTMNKSKSEDVAGRAQTEEGTMAQEMEMSNKSSMEKSLNMHQLNKSYADLQRQHQDTLDYVEELKAEIQKAQSARPSTPLSPLTYSQFVRRKSSQNALMGSDRATRSFAFLRNIAMEHLEEQPDTRQNFETNLDTIMTELHTKSERVQALEAEIATARKEMEMKMTIISGLTRERSSLQSSSPIDIGVVGQMRDQLLQSEHQIRTLHESHAAREQGLLDQIGSLQLSLNSYRAVVDPLAGQMPSPTEEHFSTMPGFFPETPALNVLESRQLGDEQTVTGAEEPSSAVHGKVIEDLQKELTDWKTKHQTAMTTMNASEQNLLNTIAGLQASLRNTEAQHVERDAHRGVQEGGAATAAATDLELERKQHSERVEALQKEVETHKNTANNHVSKLSKLEQSYASIVQKVEEESKAKALTERELQTHRDLVSNLEDQIGVHKSAVEIHQRSLDSLHASHDKELEKLNASAQEAQARSEEQLAALMADHEKAVNNLEAELTKTQSEMRTLLDWGTATLGVETDASTLLLFAQTLVDERKDLQLQHSRATNDLKAVQLELQGALSNNVRLESKLGELASAHSNSLKELEVISDREKKSSHLVEELEDQLSSNYDQHQAANNRLSAMHSEHQVQLEGALQAKADMERELDEHRSKISLLESQLIDSRRRSGASTRASLDPRDIGRPDSQASNMRKSVPNSALPSPPPAIPLPPLPGSPNANNNAPSPPSSRHTSKEILHGGREMTAAHAQQLEDQEARIRTIEKHLFAEKQLTATLEEALVDLETSSNKVRVDMETWKRKCISYENEIVELRKERSHSRYSVQAVEEERNARMQAERARQALEERMAALGGGKSKKKKSALNCF</sequence>
<proteinExistence type="inferred from homology"/>
<comment type="caution">
    <text evidence="10">The sequence shown here is derived from an EMBL/GenBank/DDBJ whole genome shotgun (WGS) entry which is preliminary data.</text>
</comment>
<dbReference type="SUPFAM" id="SSF52540">
    <property type="entry name" value="P-loop containing nucleoside triphosphate hydrolases"/>
    <property type="match status" value="1"/>
</dbReference>
<dbReference type="InterPro" id="IPR019821">
    <property type="entry name" value="Kinesin_motor_CS"/>
</dbReference>
<dbReference type="EMBL" id="NAJN01000158">
    <property type="protein sequence ID" value="TKA78064.1"/>
    <property type="molecule type" value="Genomic_DNA"/>
</dbReference>
<dbReference type="GO" id="GO:0005737">
    <property type="term" value="C:cytoplasm"/>
    <property type="evidence" value="ECO:0007669"/>
    <property type="project" value="UniProtKB-SubCell"/>
</dbReference>
<feature type="binding site" evidence="6">
    <location>
        <begin position="138"/>
        <end position="145"/>
    </location>
    <ligand>
        <name>ATP</name>
        <dbReference type="ChEBI" id="CHEBI:30616"/>
    </ligand>
</feature>
<feature type="compositionally biased region" description="Low complexity" evidence="8">
    <location>
        <begin position="958"/>
        <end position="969"/>
    </location>
</feature>
<gene>
    <name evidence="10" type="ORF">B0A49_03520</name>
</gene>
<comment type="similarity">
    <text evidence="6">Belongs to the TRAFAC class myosin-kinesin ATPase superfamily. Kinesin family.</text>
</comment>
<dbReference type="InterPro" id="IPR027417">
    <property type="entry name" value="P-loop_NTPase"/>
</dbReference>
<evidence type="ECO:0000256" key="5">
    <source>
        <dbReference type="ARBA" id="ARBA00023054"/>
    </source>
</evidence>
<evidence type="ECO:0000313" key="11">
    <source>
        <dbReference type="Proteomes" id="UP000308768"/>
    </source>
</evidence>
<keyword evidence="11" id="KW-1185">Reference proteome</keyword>
<feature type="coiled-coil region" evidence="7">
    <location>
        <begin position="980"/>
        <end position="1007"/>
    </location>
</feature>
<evidence type="ECO:0000256" key="2">
    <source>
        <dbReference type="ARBA" id="ARBA00022490"/>
    </source>
</evidence>
<dbReference type="STRING" id="331657.A0A4U0XLB6"/>
<dbReference type="OrthoDB" id="3176171at2759"/>
<feature type="region of interest" description="Disordered" evidence="8">
    <location>
        <begin position="893"/>
        <end position="969"/>
    </location>
</feature>
<dbReference type="GO" id="GO:0007018">
    <property type="term" value="P:microtubule-based movement"/>
    <property type="evidence" value="ECO:0007669"/>
    <property type="project" value="InterPro"/>
</dbReference>
<evidence type="ECO:0000256" key="6">
    <source>
        <dbReference type="PROSITE-ProRule" id="PRU00283"/>
    </source>
</evidence>